<dbReference type="Proteomes" id="UP000325315">
    <property type="component" value="Unassembled WGS sequence"/>
</dbReference>
<organism evidence="1 2">
    <name type="scientific">Gossypium australe</name>
    <dbReference type="NCBI Taxonomy" id="47621"/>
    <lineage>
        <taxon>Eukaryota</taxon>
        <taxon>Viridiplantae</taxon>
        <taxon>Streptophyta</taxon>
        <taxon>Embryophyta</taxon>
        <taxon>Tracheophyta</taxon>
        <taxon>Spermatophyta</taxon>
        <taxon>Magnoliopsida</taxon>
        <taxon>eudicotyledons</taxon>
        <taxon>Gunneridae</taxon>
        <taxon>Pentapetalae</taxon>
        <taxon>rosids</taxon>
        <taxon>malvids</taxon>
        <taxon>Malvales</taxon>
        <taxon>Malvaceae</taxon>
        <taxon>Malvoideae</taxon>
        <taxon>Gossypium</taxon>
    </lineage>
</organism>
<dbReference type="InterPro" id="IPR001680">
    <property type="entry name" value="WD40_rpt"/>
</dbReference>
<dbReference type="SUPFAM" id="SSF50978">
    <property type="entry name" value="WD40 repeat-like"/>
    <property type="match status" value="1"/>
</dbReference>
<dbReference type="PANTHER" id="PTHR22844:SF340">
    <property type="entry name" value="OS01G0946100 PROTEIN"/>
    <property type="match status" value="1"/>
</dbReference>
<accession>A0A5B6VWE3</accession>
<name>A0A5B6VWE3_9ROSI</name>
<evidence type="ECO:0000313" key="2">
    <source>
        <dbReference type="Proteomes" id="UP000325315"/>
    </source>
</evidence>
<dbReference type="InterPro" id="IPR045182">
    <property type="entry name" value="JINGUBANG-like"/>
</dbReference>
<dbReference type="InterPro" id="IPR036322">
    <property type="entry name" value="WD40_repeat_dom_sf"/>
</dbReference>
<comment type="caution">
    <text evidence="1">The sequence shown here is derived from an EMBL/GenBank/DDBJ whole genome shotgun (WGS) entry which is preliminary data.</text>
</comment>
<dbReference type="PANTHER" id="PTHR22844">
    <property type="entry name" value="F-BOX AND WD40 DOMAIN PROTEIN"/>
    <property type="match status" value="1"/>
</dbReference>
<keyword evidence="2" id="KW-1185">Reference proteome</keyword>
<dbReference type="GO" id="GO:0016301">
    <property type="term" value="F:kinase activity"/>
    <property type="evidence" value="ECO:0007669"/>
    <property type="project" value="UniProtKB-KW"/>
</dbReference>
<dbReference type="SMART" id="SM00320">
    <property type="entry name" value="WD40"/>
    <property type="match status" value="3"/>
</dbReference>
<reference evidence="2" key="1">
    <citation type="journal article" date="2019" name="Plant Biotechnol. J.">
        <title>Genome sequencing of the Australian wild diploid species Gossypium australe highlights disease resistance and delayed gland morphogenesis.</title>
        <authorList>
            <person name="Cai Y."/>
            <person name="Cai X."/>
            <person name="Wang Q."/>
            <person name="Wang P."/>
            <person name="Zhang Y."/>
            <person name="Cai C."/>
            <person name="Xu Y."/>
            <person name="Wang K."/>
            <person name="Zhou Z."/>
            <person name="Wang C."/>
            <person name="Geng S."/>
            <person name="Li B."/>
            <person name="Dong Q."/>
            <person name="Hou Y."/>
            <person name="Wang H."/>
            <person name="Ai P."/>
            <person name="Liu Z."/>
            <person name="Yi F."/>
            <person name="Sun M."/>
            <person name="An G."/>
            <person name="Cheng J."/>
            <person name="Zhang Y."/>
            <person name="Shi Q."/>
            <person name="Xie Y."/>
            <person name="Shi X."/>
            <person name="Chang Y."/>
            <person name="Huang F."/>
            <person name="Chen Y."/>
            <person name="Hong S."/>
            <person name="Mi L."/>
            <person name="Sun Q."/>
            <person name="Zhang L."/>
            <person name="Zhou B."/>
            <person name="Peng R."/>
            <person name="Zhang X."/>
            <person name="Liu F."/>
        </authorList>
    </citation>
    <scope>NUCLEOTIDE SEQUENCE [LARGE SCALE GENOMIC DNA]</scope>
    <source>
        <strain evidence="2">cv. PA1801</strain>
    </source>
</reference>
<keyword evidence="1" id="KW-0418">Kinase</keyword>
<dbReference type="OrthoDB" id="674604at2759"/>
<gene>
    <name evidence="1" type="ORF">EPI10_023647</name>
</gene>
<protein>
    <submittedName>
        <fullName evidence="1">Myosin heavy chain kinase B-like</fullName>
    </submittedName>
</protein>
<dbReference type="Pfam" id="PF00400">
    <property type="entry name" value="WD40"/>
    <property type="match status" value="3"/>
</dbReference>
<dbReference type="EMBL" id="SMMG02000005">
    <property type="protein sequence ID" value="KAA3473252.1"/>
    <property type="molecule type" value="Genomic_DNA"/>
</dbReference>
<proteinExistence type="predicted"/>
<dbReference type="Gene3D" id="2.130.10.10">
    <property type="entry name" value="YVTN repeat-like/Quinoprotein amine dehydrogenase"/>
    <property type="match status" value="1"/>
</dbReference>
<dbReference type="AlphaFoldDB" id="A0A5B6VWE3"/>
<keyword evidence="1" id="KW-0808">Transferase</keyword>
<sequence length="144" mass="15760">MFFFKATIVSGFFYAPCRSIQFKLVGITSDYRLNTQTCIMGSWDKTLKVWSISDLKCLESIKAHDDVINSLVACKGIVYSASADGKIKAWGKHGNTSHSLQGILEGHKDVSLNSVTVSEDGKWVYGGGSDEYGMGWEGNTNFSA</sequence>
<dbReference type="InterPro" id="IPR015943">
    <property type="entry name" value="WD40/YVTN_repeat-like_dom_sf"/>
</dbReference>
<evidence type="ECO:0000313" key="1">
    <source>
        <dbReference type="EMBL" id="KAA3473252.1"/>
    </source>
</evidence>